<gene>
    <name evidence="2" type="ORF">SDC9_148108</name>
</gene>
<dbReference type="AlphaFoldDB" id="A0A645EHV9"/>
<evidence type="ECO:0000256" key="1">
    <source>
        <dbReference type="SAM" id="MobiDB-lite"/>
    </source>
</evidence>
<name>A0A645EHV9_9ZZZZ</name>
<reference evidence="2" key="1">
    <citation type="submission" date="2019-08" db="EMBL/GenBank/DDBJ databases">
        <authorList>
            <person name="Kucharzyk K."/>
            <person name="Murdoch R.W."/>
            <person name="Higgins S."/>
            <person name="Loffler F."/>
        </authorList>
    </citation>
    <scope>NUCLEOTIDE SEQUENCE</scope>
</reference>
<accession>A0A645EHV9</accession>
<feature type="compositionally biased region" description="Basic and acidic residues" evidence="1">
    <location>
        <begin position="90"/>
        <end position="101"/>
    </location>
</feature>
<protein>
    <submittedName>
        <fullName evidence="2">Uncharacterized protein</fullName>
    </submittedName>
</protein>
<proteinExistence type="predicted"/>
<evidence type="ECO:0000313" key="2">
    <source>
        <dbReference type="EMBL" id="MPN00910.1"/>
    </source>
</evidence>
<organism evidence="2">
    <name type="scientific">bioreactor metagenome</name>
    <dbReference type="NCBI Taxonomy" id="1076179"/>
    <lineage>
        <taxon>unclassified sequences</taxon>
        <taxon>metagenomes</taxon>
        <taxon>ecological metagenomes</taxon>
    </lineage>
</organism>
<comment type="caution">
    <text evidence="2">The sequence shown here is derived from an EMBL/GenBank/DDBJ whole genome shotgun (WGS) entry which is preliminary data.</text>
</comment>
<sequence length="108" mass="11951">MGHVLVQGGSVYFREVRFELVLIVGPVNAGDQHPSDAPHGSRRFVPSGKLHPEECIVLVSIRPRQVRRADDPRRNLGEGLCPHEVIGDGPRLRNETERLGLGEDQAVE</sequence>
<feature type="region of interest" description="Disordered" evidence="1">
    <location>
        <begin position="68"/>
        <end position="108"/>
    </location>
</feature>
<dbReference type="EMBL" id="VSSQ01046939">
    <property type="protein sequence ID" value="MPN00910.1"/>
    <property type="molecule type" value="Genomic_DNA"/>
</dbReference>